<keyword evidence="3" id="KW-1185">Reference proteome</keyword>
<feature type="compositionally biased region" description="Polar residues" evidence="1">
    <location>
        <begin position="34"/>
        <end position="82"/>
    </location>
</feature>
<evidence type="ECO:0000256" key="1">
    <source>
        <dbReference type="SAM" id="MobiDB-lite"/>
    </source>
</evidence>
<name>A0A8K0S6R2_9HYPO</name>
<protein>
    <submittedName>
        <fullName evidence="2">Uncharacterized protein</fullName>
    </submittedName>
</protein>
<feature type="compositionally biased region" description="Basic residues" evidence="1">
    <location>
        <begin position="1"/>
        <end position="11"/>
    </location>
</feature>
<dbReference type="AlphaFoldDB" id="A0A8K0S6R2"/>
<feature type="compositionally biased region" description="Polar residues" evidence="1">
    <location>
        <begin position="90"/>
        <end position="103"/>
    </location>
</feature>
<sequence>MSGRASHHKDRRNLPDRRLPQTPSRNNYAPEVSSRLQQSWVPSSNTSTRSASPYDNLGNGNTPHSEASTNSRLAQSNRTQNHLHLRGYESPNSSPVGQSQPHTPRSHRDSLPGFNPQAMEFSPSPPQAAYAQLAPYDNSPEAQRANRLRYINQIEDYRDREEAMNDFIFDQATPCTREDLAREKEELELQRRKEQFEKYRKSKREE</sequence>
<evidence type="ECO:0000313" key="3">
    <source>
        <dbReference type="Proteomes" id="UP000813427"/>
    </source>
</evidence>
<reference evidence="2" key="1">
    <citation type="journal article" date="2021" name="Nat. Commun.">
        <title>Genetic determinants of endophytism in the Arabidopsis root mycobiome.</title>
        <authorList>
            <person name="Mesny F."/>
            <person name="Miyauchi S."/>
            <person name="Thiergart T."/>
            <person name="Pickel B."/>
            <person name="Atanasova L."/>
            <person name="Karlsson M."/>
            <person name="Huettel B."/>
            <person name="Barry K.W."/>
            <person name="Haridas S."/>
            <person name="Chen C."/>
            <person name="Bauer D."/>
            <person name="Andreopoulos W."/>
            <person name="Pangilinan J."/>
            <person name="LaButti K."/>
            <person name="Riley R."/>
            <person name="Lipzen A."/>
            <person name="Clum A."/>
            <person name="Drula E."/>
            <person name="Henrissat B."/>
            <person name="Kohler A."/>
            <person name="Grigoriev I.V."/>
            <person name="Martin F.M."/>
            <person name="Hacquard S."/>
        </authorList>
    </citation>
    <scope>NUCLEOTIDE SEQUENCE</scope>
    <source>
        <strain evidence="2">MPI-SDFR-AT-0068</strain>
    </source>
</reference>
<proteinExistence type="predicted"/>
<dbReference type="EMBL" id="JAGPXF010000001">
    <property type="protein sequence ID" value="KAH7261757.1"/>
    <property type="molecule type" value="Genomic_DNA"/>
</dbReference>
<dbReference type="Proteomes" id="UP000813427">
    <property type="component" value="Unassembled WGS sequence"/>
</dbReference>
<feature type="region of interest" description="Disordered" evidence="1">
    <location>
        <begin position="1"/>
        <end position="125"/>
    </location>
</feature>
<accession>A0A8K0S6R2</accession>
<gene>
    <name evidence="2" type="ORF">BKA59DRAFT_461774</name>
</gene>
<comment type="caution">
    <text evidence="2">The sequence shown here is derived from an EMBL/GenBank/DDBJ whole genome shotgun (WGS) entry which is preliminary data.</text>
</comment>
<dbReference type="OrthoDB" id="5106967at2759"/>
<organism evidence="2 3">
    <name type="scientific">Fusarium tricinctum</name>
    <dbReference type="NCBI Taxonomy" id="61284"/>
    <lineage>
        <taxon>Eukaryota</taxon>
        <taxon>Fungi</taxon>
        <taxon>Dikarya</taxon>
        <taxon>Ascomycota</taxon>
        <taxon>Pezizomycotina</taxon>
        <taxon>Sordariomycetes</taxon>
        <taxon>Hypocreomycetidae</taxon>
        <taxon>Hypocreales</taxon>
        <taxon>Nectriaceae</taxon>
        <taxon>Fusarium</taxon>
        <taxon>Fusarium tricinctum species complex</taxon>
    </lineage>
</organism>
<evidence type="ECO:0000313" key="2">
    <source>
        <dbReference type="EMBL" id="KAH7261757.1"/>
    </source>
</evidence>